<gene>
    <name evidence="2" type="ORF">LVISKB_0039</name>
</gene>
<protein>
    <recommendedName>
        <fullName evidence="1">Regulatory protein YycH domain-containing protein</fullName>
    </recommendedName>
</protein>
<name>M5AA56_LEVBR</name>
<dbReference type="AlphaFoldDB" id="M5AA56"/>
<proteinExistence type="predicted"/>
<feature type="domain" description="Regulatory protein YycH" evidence="1">
    <location>
        <begin position="39"/>
        <end position="459"/>
    </location>
</feature>
<dbReference type="PATRIC" id="fig|1001583.3.peg.36"/>
<dbReference type="Gene3D" id="3.10.450.310">
    <property type="match status" value="1"/>
</dbReference>
<accession>M5AA56</accession>
<dbReference type="EMBL" id="AP012167">
    <property type="protein sequence ID" value="BAN05674.1"/>
    <property type="molecule type" value="Genomic_DNA"/>
</dbReference>
<evidence type="ECO:0000259" key="1">
    <source>
        <dbReference type="Pfam" id="PF07435"/>
    </source>
</evidence>
<organism evidence="2 3">
    <name type="scientific">Levilactobacillus brevis KB290</name>
    <dbReference type="NCBI Taxonomy" id="1001583"/>
    <lineage>
        <taxon>Bacteria</taxon>
        <taxon>Bacillati</taxon>
        <taxon>Bacillota</taxon>
        <taxon>Bacilli</taxon>
        <taxon>Lactobacillales</taxon>
        <taxon>Lactobacillaceae</taxon>
        <taxon>Levilactobacillus</taxon>
    </lineage>
</organism>
<evidence type="ECO:0000313" key="3">
    <source>
        <dbReference type="Proteomes" id="UP000012042"/>
    </source>
</evidence>
<dbReference type="HOGENOM" id="CLU_037125_1_0_9"/>
<evidence type="ECO:0000313" key="2">
    <source>
        <dbReference type="EMBL" id="BAN05674.1"/>
    </source>
</evidence>
<sequence length="464" mass="52174">MAESGSTVVKGAARRSIFPCLISHMMRRISGMKITKTFLPLGLTLAVAVSVALSAMIWTNPAQYERNRQRSSNTTTTELSARPQKDVYLPTQVVYTNANGNQELLNNRKVSLTTEIREALSKWELGRVRTVNVSSKAAYMKFLQTKSSVLLSYAAPINVKMYNTVFGSQLNRTATKFSRILVPLTDTGDIYLLNDQDHRVYRVTVRKSHTQALKQILQENLFRINVKLDWLNQTVMPYVTSQVTVPSYSYLVNQQSTDYFTTRLLNSGESTNVSAKKNKDSTTYSDGASRQMTVYNKRGTALFEDYSAMQASLSFSQALTAGYSAVKSIGLPMENLRYYGYDTGKSTVTYRSFVEGFPIFNQSDYGAARIQMLSQGVRRYNFSLYSLQVPVPTDKKSATLPGTQQVIDQLTAAGYSQKKISTLQLGYQWKTSTSSDKVVNLTPTWYVYYAGSWKTYTQMLKTQA</sequence>
<dbReference type="InterPro" id="IPR009996">
    <property type="entry name" value="YycH"/>
</dbReference>
<dbReference type="Pfam" id="PF07435">
    <property type="entry name" value="YycH"/>
    <property type="match status" value="1"/>
</dbReference>
<dbReference type="CDD" id="cd15787">
    <property type="entry name" value="YycH_N"/>
    <property type="match status" value="1"/>
</dbReference>
<dbReference type="Proteomes" id="UP000012042">
    <property type="component" value="Chromosome"/>
</dbReference>
<reference evidence="2 3" key="1">
    <citation type="journal article" date="2013" name="PLoS ONE">
        <title>Genomic Analysis by Deep Sequencing of the Probiotic Lactobacillus brevis KB290 Harboring Nine Plasmids Reveals Genomic Stability.</title>
        <authorList>
            <person name="Fukao M."/>
            <person name="Oshima K."/>
            <person name="Morita H."/>
            <person name="Toh H."/>
            <person name="Suda W."/>
            <person name="Kim S.W."/>
            <person name="Suzuki S."/>
            <person name="Yakabe T."/>
            <person name="Hattori M."/>
            <person name="Yajima N."/>
        </authorList>
    </citation>
    <scope>NUCLEOTIDE SEQUENCE [LARGE SCALE GENOMIC DNA]</scope>
    <source>
        <strain evidence="2 3">KB290</strain>
    </source>
</reference>
<dbReference type="KEGG" id="lbk:LVISKB_0039"/>